<dbReference type="AlphaFoldDB" id="A0A4Q2ISE4"/>
<reference evidence="4 5" key="1">
    <citation type="submission" date="2019-01" db="EMBL/GenBank/DDBJ databases">
        <title>Sphingomonas mucosissima sp. nov. and Sphingomonas desiccabilis sp. nov., from biological soil crusts in the Colorado Plateau, USA.</title>
        <authorList>
            <person name="Zhu D."/>
        </authorList>
    </citation>
    <scope>NUCLEOTIDE SEQUENCE [LARGE SCALE GENOMIC DNA]</scope>
    <source>
        <strain evidence="4 5">CP1D</strain>
    </source>
</reference>
<sequence>MSATIELVLINLDAVPQQALITHATSAEREAAARRRKPLDARRFLARRVAMRSNLARILRRPPDAVPLTKDRLGRPIVADSDLHISQSSRGGVMLAAFCADRPVGCDLEEMRDDLDIDAVAALCFGPTERRLLRAAGPAARLRAFYDCWTRKEAYLKATGTGMAVDMAAFETTRRPGPPTRWGRVDWTSQTWRPLPGYAAAVVARGTDWRLQHRSDATALCAGFAA</sequence>
<evidence type="ECO:0000259" key="3">
    <source>
        <dbReference type="Pfam" id="PF01648"/>
    </source>
</evidence>
<dbReference type="GO" id="GO:0008897">
    <property type="term" value="F:holo-[acyl-carrier-protein] synthase activity"/>
    <property type="evidence" value="ECO:0007669"/>
    <property type="project" value="InterPro"/>
</dbReference>
<name>A0A4Q2ISE4_9SPHN</name>
<dbReference type="SUPFAM" id="SSF56214">
    <property type="entry name" value="4'-phosphopantetheinyl transferase"/>
    <property type="match status" value="2"/>
</dbReference>
<dbReference type="OrthoDB" id="9808281at2"/>
<proteinExistence type="inferred from homology"/>
<evidence type="ECO:0000313" key="4">
    <source>
        <dbReference type="EMBL" id="RXZ31455.1"/>
    </source>
</evidence>
<dbReference type="GO" id="GO:0019878">
    <property type="term" value="P:lysine biosynthetic process via aminoadipic acid"/>
    <property type="evidence" value="ECO:0007669"/>
    <property type="project" value="TreeGrafter"/>
</dbReference>
<dbReference type="Proteomes" id="UP000292347">
    <property type="component" value="Unassembled WGS sequence"/>
</dbReference>
<dbReference type="PANTHER" id="PTHR12215:SF10">
    <property type="entry name" value="L-AMINOADIPATE-SEMIALDEHYDE DEHYDROGENASE-PHOSPHOPANTETHEINYL TRANSFERASE"/>
    <property type="match status" value="1"/>
</dbReference>
<dbReference type="RefSeq" id="WP_129341700.1">
    <property type="nucleotide sequence ID" value="NZ_JACIDD010000002.1"/>
</dbReference>
<keyword evidence="2 4" id="KW-0808">Transferase</keyword>
<dbReference type="InterPro" id="IPR050559">
    <property type="entry name" value="P-Pant_transferase_sf"/>
</dbReference>
<evidence type="ECO:0000256" key="1">
    <source>
        <dbReference type="ARBA" id="ARBA00010990"/>
    </source>
</evidence>
<accession>A0A4Q2ISE4</accession>
<dbReference type="GO" id="GO:0005829">
    <property type="term" value="C:cytosol"/>
    <property type="evidence" value="ECO:0007669"/>
    <property type="project" value="TreeGrafter"/>
</dbReference>
<comment type="similarity">
    <text evidence="1">Belongs to the P-Pant transferase superfamily. Gsp/Sfp/HetI/AcpT family.</text>
</comment>
<dbReference type="InterPro" id="IPR037143">
    <property type="entry name" value="4-PPantetheinyl_Trfase_dom_sf"/>
</dbReference>
<protein>
    <submittedName>
        <fullName evidence="4">4'-phosphopantetheinyl transferase superfamily protein</fullName>
    </submittedName>
</protein>
<keyword evidence="5" id="KW-1185">Reference proteome</keyword>
<comment type="caution">
    <text evidence="4">The sequence shown here is derived from an EMBL/GenBank/DDBJ whole genome shotgun (WGS) entry which is preliminary data.</text>
</comment>
<dbReference type="GO" id="GO:0000287">
    <property type="term" value="F:magnesium ion binding"/>
    <property type="evidence" value="ECO:0007669"/>
    <property type="project" value="InterPro"/>
</dbReference>
<dbReference type="PANTHER" id="PTHR12215">
    <property type="entry name" value="PHOSPHOPANTETHEINE TRANSFERASE"/>
    <property type="match status" value="1"/>
</dbReference>
<organism evidence="4 5">
    <name type="scientific">Sphingomonas desiccabilis</name>
    <dbReference type="NCBI Taxonomy" id="429134"/>
    <lineage>
        <taxon>Bacteria</taxon>
        <taxon>Pseudomonadati</taxon>
        <taxon>Pseudomonadota</taxon>
        <taxon>Alphaproteobacteria</taxon>
        <taxon>Sphingomonadales</taxon>
        <taxon>Sphingomonadaceae</taxon>
        <taxon>Sphingomonas</taxon>
    </lineage>
</organism>
<dbReference type="Pfam" id="PF01648">
    <property type="entry name" value="ACPS"/>
    <property type="match status" value="1"/>
</dbReference>
<dbReference type="InterPro" id="IPR008278">
    <property type="entry name" value="4-PPantetheinyl_Trfase_dom"/>
</dbReference>
<gene>
    <name evidence="4" type="ORF">EO081_09405</name>
</gene>
<evidence type="ECO:0000313" key="5">
    <source>
        <dbReference type="Proteomes" id="UP000292347"/>
    </source>
</evidence>
<evidence type="ECO:0000256" key="2">
    <source>
        <dbReference type="ARBA" id="ARBA00022679"/>
    </source>
</evidence>
<feature type="domain" description="4'-phosphopantetheinyl transferase" evidence="3">
    <location>
        <begin position="103"/>
        <end position="180"/>
    </location>
</feature>
<dbReference type="EMBL" id="SDPT01000002">
    <property type="protein sequence ID" value="RXZ31455.1"/>
    <property type="molecule type" value="Genomic_DNA"/>
</dbReference>
<dbReference type="Gene3D" id="3.90.470.20">
    <property type="entry name" value="4'-phosphopantetheinyl transferase domain"/>
    <property type="match status" value="2"/>
</dbReference>